<evidence type="ECO:0000256" key="1">
    <source>
        <dbReference type="ARBA" id="ARBA00004496"/>
    </source>
</evidence>
<dbReference type="GO" id="GO:0005737">
    <property type="term" value="C:cytoplasm"/>
    <property type="evidence" value="ECO:0007669"/>
    <property type="project" value="UniProtKB-SubCell"/>
</dbReference>
<dbReference type="Gene3D" id="3.40.50.150">
    <property type="entry name" value="Vaccinia Virus protein VP39"/>
    <property type="match status" value="1"/>
</dbReference>
<keyword evidence="6" id="KW-0949">S-adenosyl-L-methionine</keyword>
<dbReference type="SUPFAM" id="SSF88697">
    <property type="entry name" value="PUA domain-like"/>
    <property type="match status" value="1"/>
</dbReference>
<evidence type="ECO:0000259" key="8">
    <source>
        <dbReference type="Pfam" id="PF10672"/>
    </source>
</evidence>
<dbReference type="CDD" id="cd02440">
    <property type="entry name" value="AdoMet_MTases"/>
    <property type="match status" value="1"/>
</dbReference>
<organism evidence="10 11">
    <name type="scientific">Nitrincola tibetensis</name>
    <dbReference type="NCBI Taxonomy" id="2219697"/>
    <lineage>
        <taxon>Bacteria</taxon>
        <taxon>Pseudomonadati</taxon>
        <taxon>Pseudomonadota</taxon>
        <taxon>Gammaproteobacteria</taxon>
        <taxon>Oceanospirillales</taxon>
        <taxon>Oceanospirillaceae</taxon>
        <taxon>Nitrincola</taxon>
    </lineage>
</organism>
<protein>
    <submittedName>
        <fullName evidence="10">RlmI/RlmK family 23S rRNA methyltransferase</fullName>
    </submittedName>
</protein>
<dbReference type="RefSeq" id="WP_112160259.1">
    <property type="nucleotide sequence ID" value="NZ_QKRX01000015.1"/>
</dbReference>
<evidence type="ECO:0000313" key="10">
    <source>
        <dbReference type="EMBL" id="RAU16850.1"/>
    </source>
</evidence>
<accession>A0A364NIJ6</accession>
<dbReference type="InterPro" id="IPR019614">
    <property type="entry name" value="SAM-dep_methyl-trfase"/>
</dbReference>
<dbReference type="CDD" id="cd21153">
    <property type="entry name" value="PUA_RlmI"/>
    <property type="match status" value="1"/>
</dbReference>
<dbReference type="InterPro" id="IPR015947">
    <property type="entry name" value="PUA-like_sf"/>
</dbReference>
<dbReference type="InterPro" id="IPR036974">
    <property type="entry name" value="PUA_sf"/>
</dbReference>
<feature type="domain" description="S-adenosylmethionine-dependent methyltransferase" evidence="8">
    <location>
        <begin position="169"/>
        <end position="336"/>
    </location>
</feature>
<evidence type="ECO:0000259" key="9">
    <source>
        <dbReference type="Pfam" id="PF17785"/>
    </source>
</evidence>
<dbReference type="Gene3D" id="2.30.130.10">
    <property type="entry name" value="PUA domain"/>
    <property type="match status" value="1"/>
</dbReference>
<evidence type="ECO:0000256" key="4">
    <source>
        <dbReference type="ARBA" id="ARBA00022603"/>
    </source>
</evidence>
<dbReference type="PANTHER" id="PTHR42873:SF1">
    <property type="entry name" value="S-ADENOSYLMETHIONINE-DEPENDENT METHYLTRANSFERASE DOMAIN-CONTAINING PROTEIN"/>
    <property type="match status" value="1"/>
</dbReference>
<dbReference type="AlphaFoldDB" id="A0A364NIJ6"/>
<evidence type="ECO:0000256" key="6">
    <source>
        <dbReference type="ARBA" id="ARBA00022691"/>
    </source>
</evidence>
<evidence type="ECO:0000256" key="2">
    <source>
        <dbReference type="ARBA" id="ARBA00022490"/>
    </source>
</evidence>
<dbReference type="GO" id="GO:0032259">
    <property type="term" value="P:methylation"/>
    <property type="evidence" value="ECO:0007669"/>
    <property type="project" value="UniProtKB-KW"/>
</dbReference>
<dbReference type="GO" id="GO:0003723">
    <property type="term" value="F:RNA binding"/>
    <property type="evidence" value="ECO:0007669"/>
    <property type="project" value="InterPro"/>
</dbReference>
<evidence type="ECO:0000256" key="5">
    <source>
        <dbReference type="ARBA" id="ARBA00022679"/>
    </source>
</evidence>
<dbReference type="CDD" id="cd11572">
    <property type="entry name" value="RlmI_M_like"/>
    <property type="match status" value="1"/>
</dbReference>
<keyword evidence="4 10" id="KW-0489">Methyltransferase</keyword>
<keyword evidence="11" id="KW-1185">Reference proteome</keyword>
<evidence type="ECO:0000256" key="3">
    <source>
        <dbReference type="ARBA" id="ARBA00022552"/>
    </source>
</evidence>
<comment type="similarity">
    <text evidence="7">Belongs to the methyltransferase superfamily. RlmI family.</text>
</comment>
<evidence type="ECO:0000313" key="11">
    <source>
        <dbReference type="Proteomes" id="UP000250744"/>
    </source>
</evidence>
<proteinExistence type="inferred from homology"/>
<comment type="subcellular location">
    <subcellularLocation>
        <location evidence="1">Cytoplasm</location>
    </subcellularLocation>
</comment>
<dbReference type="InterPro" id="IPR029063">
    <property type="entry name" value="SAM-dependent_MTases_sf"/>
</dbReference>
<dbReference type="InterPro" id="IPR041532">
    <property type="entry name" value="RlmI-like_PUA"/>
</dbReference>
<gene>
    <name evidence="10" type="ORF">DN062_15755</name>
</gene>
<evidence type="ECO:0000256" key="7">
    <source>
        <dbReference type="ARBA" id="ARBA00038091"/>
    </source>
</evidence>
<keyword evidence="5 10" id="KW-0808">Transferase</keyword>
<dbReference type="GO" id="GO:0006364">
    <property type="term" value="P:rRNA processing"/>
    <property type="evidence" value="ECO:0007669"/>
    <property type="project" value="UniProtKB-KW"/>
</dbReference>
<dbReference type="Gene3D" id="3.30.750.80">
    <property type="entry name" value="RNA methyltransferase domain (HRMD) like"/>
    <property type="match status" value="1"/>
</dbReference>
<name>A0A364NIJ6_9GAMM</name>
<feature type="domain" description="RlmI-like PUA" evidence="9">
    <location>
        <begin position="6"/>
        <end position="72"/>
    </location>
</feature>
<comment type="caution">
    <text evidence="10">The sequence shown here is derived from an EMBL/GenBank/DDBJ whole genome shotgun (WGS) entry which is preliminary data.</text>
</comment>
<sequence>MNFQPLILNAGAEKRLRAGHIWIYSNEINTQLSPLKQFEAGEQVCVQDARGKVLGLAYVNPNNLICGRLISRDIKYPLDRSLLVHRLNIALALRERCFSENCYRLVYGDSDGLPGLVIDRFYDVFVVQISTAGMERVKADIVDALNKVFTPQAILLRNDGKMRALEGLDSYVEVVQGEVPELAPLTENGVSLVAPVLDGQKTGWFYDHRENRARMMSLVKGKRVLDLFSYVGGWGAQALAAGASEVICVDASQTALDVAAENARINKGETRFKGLKGDAFDICKALTAEGERFDVVVVDPPAFIQRRKDIRNGERAYSRINNFAMRLLSRDGVLISGSCSMHLSQESLIDILRGNSRELDRSAQVFALGHQGADHPMHPAIPETNYLKACFMRVLPGY</sequence>
<keyword evidence="3" id="KW-0698">rRNA processing</keyword>
<dbReference type="Pfam" id="PF17785">
    <property type="entry name" value="PUA_3"/>
    <property type="match status" value="1"/>
</dbReference>
<dbReference type="OrthoDB" id="9805492at2"/>
<dbReference type="PANTHER" id="PTHR42873">
    <property type="entry name" value="RIBOSOMAL RNA LARGE SUBUNIT METHYLTRANSFERASE"/>
    <property type="match status" value="1"/>
</dbReference>
<dbReference type="Pfam" id="PF10672">
    <property type="entry name" value="Methyltrans_SAM"/>
    <property type="match status" value="1"/>
</dbReference>
<dbReference type="GO" id="GO:0008168">
    <property type="term" value="F:methyltransferase activity"/>
    <property type="evidence" value="ECO:0007669"/>
    <property type="project" value="UniProtKB-KW"/>
</dbReference>
<dbReference type="PROSITE" id="PS50890">
    <property type="entry name" value="PUA"/>
    <property type="match status" value="1"/>
</dbReference>
<keyword evidence="2" id="KW-0963">Cytoplasm</keyword>
<dbReference type="EMBL" id="QKRX01000015">
    <property type="protein sequence ID" value="RAU16850.1"/>
    <property type="molecule type" value="Genomic_DNA"/>
</dbReference>
<dbReference type="Proteomes" id="UP000250744">
    <property type="component" value="Unassembled WGS sequence"/>
</dbReference>
<dbReference type="SUPFAM" id="SSF53335">
    <property type="entry name" value="S-adenosyl-L-methionine-dependent methyltransferases"/>
    <property type="match status" value="1"/>
</dbReference>
<reference evidence="10 11" key="1">
    <citation type="submission" date="2018-06" db="EMBL/GenBank/DDBJ databases">
        <title>Nitrincola tibetense sp. nov., isolated from Lake XuguoCo on Tibetan Plateau.</title>
        <authorList>
            <person name="Xing P."/>
        </authorList>
    </citation>
    <scope>NUCLEOTIDE SEQUENCE [LARGE SCALE GENOMIC DNA]</scope>
    <source>
        <strain evidence="11">xg18</strain>
    </source>
</reference>